<dbReference type="PROSITE" id="PS50240">
    <property type="entry name" value="TRYPSIN_DOM"/>
    <property type="match status" value="1"/>
</dbReference>
<dbReference type="SMART" id="SM00209">
    <property type="entry name" value="TSP1"/>
    <property type="match status" value="2"/>
</dbReference>
<reference evidence="11" key="1">
    <citation type="submission" date="2021-03" db="EMBL/GenBank/DDBJ databases">
        <title>Chromosome level genome of the anhydrobiotic midge Polypedilum vanderplanki.</title>
        <authorList>
            <person name="Yoshida Y."/>
            <person name="Kikawada T."/>
            <person name="Gusev O."/>
        </authorList>
    </citation>
    <scope>NUCLEOTIDE SEQUENCE</scope>
    <source>
        <strain evidence="11">NIAS01</strain>
        <tissue evidence="11">Whole body or cell culture</tissue>
    </source>
</reference>
<dbReference type="InterPro" id="IPR001314">
    <property type="entry name" value="Peptidase_S1A"/>
</dbReference>
<dbReference type="InterPro" id="IPR043504">
    <property type="entry name" value="Peptidase_S1_PA_chymotrypsin"/>
</dbReference>
<proteinExistence type="inferred from homology"/>
<feature type="region of interest" description="Disordered" evidence="9">
    <location>
        <begin position="267"/>
        <end position="294"/>
    </location>
</feature>
<comment type="similarity">
    <text evidence="7">Belongs to the peptidase S1 family. CLIP subfamily.</text>
</comment>
<evidence type="ECO:0000256" key="3">
    <source>
        <dbReference type="ARBA" id="ARBA00022670"/>
    </source>
</evidence>
<evidence type="ECO:0000256" key="8">
    <source>
        <dbReference type="RuleBase" id="RU363034"/>
    </source>
</evidence>
<dbReference type="SUPFAM" id="SSF50494">
    <property type="entry name" value="Trypsin-like serine proteases"/>
    <property type="match status" value="1"/>
</dbReference>
<dbReference type="InterPro" id="IPR050127">
    <property type="entry name" value="Serine_Proteases_S1"/>
</dbReference>
<evidence type="ECO:0000256" key="2">
    <source>
        <dbReference type="ARBA" id="ARBA00022525"/>
    </source>
</evidence>
<dbReference type="GO" id="GO:0005615">
    <property type="term" value="C:extracellular space"/>
    <property type="evidence" value="ECO:0007669"/>
    <property type="project" value="TreeGrafter"/>
</dbReference>
<dbReference type="AlphaFoldDB" id="A0A9J6CFS2"/>
<feature type="compositionally biased region" description="Basic residues" evidence="9">
    <location>
        <begin position="157"/>
        <end position="175"/>
    </location>
</feature>
<dbReference type="Proteomes" id="UP001107558">
    <property type="component" value="Chromosome 1"/>
</dbReference>
<feature type="region of interest" description="Disordered" evidence="9">
    <location>
        <begin position="381"/>
        <end position="408"/>
    </location>
</feature>
<dbReference type="EMBL" id="JADBJN010000001">
    <property type="protein sequence ID" value="KAG5681018.1"/>
    <property type="molecule type" value="Genomic_DNA"/>
</dbReference>
<feature type="domain" description="Peptidase S1" evidence="10">
    <location>
        <begin position="447"/>
        <end position="678"/>
    </location>
</feature>
<sequence>MKFVYKLIMQHQHHVTLSGIVKRVICILVILSLGHSIQINDVVLRNKSSSSQKQTSNSNVTRLKKTSTFDENSFHQIILRSTTTSRSVNKASSYKKASLFSPWSLWSECDRKCKQKRTRNCIKKRKCGSVKQTEERNCDEYLCQRKSNSNDNNSKNWHNKNKHNKKHNKNRHQQKIKLEDEDDPYVADDEYSEDDFDNSRAKRHFNDQNRIVMKVVKQGDYRHKQSSYNQRSSGGMGDIEQNFFLPRNLTLNSHLTLRNADIFFDDQDTQNYSDDSEDGDDDIDSDVNEDSKGAKTRAVFEVPRKPISNYSKWSRWSKCSQKCTTRRYKKCRPHAKHICGTDIIREIAYCYTEGSFCEEWISSQLNKINGIETTTKYVRATTAAATRPPRASRRTESPFSNTVYNNPYPQSGKRRNKTNIFDYKPHNNFQCGFPSIRNKNPDFTLKIIGGKVSRRGAWPWQVVILNRYKEAFCGGTLISPNWVLTASHCVRKRLYVILGEHNLNVKEGSEIEFKIQTAIKHPKYNKKTVDSDIALLKLPQRVERSNFIGFACLPEKSQQLPVGRTCVILGYGKKKHSDESGTSLLHEAEVPIVSNESCRNAYYDYVITKNMFCAGGLRRDTCSGDSGGPILCRDSKRSNKPWTVFGITSFGDGCGKKNKFGIYTKITNYVDFIWSIVNCNGMCENNNTY</sequence>
<feature type="compositionally biased region" description="Polar residues" evidence="9">
    <location>
        <begin position="397"/>
        <end position="408"/>
    </location>
</feature>
<dbReference type="InterPro" id="IPR009003">
    <property type="entry name" value="Peptidase_S1_PA"/>
</dbReference>
<dbReference type="FunFam" id="2.40.10.10:FF:000003">
    <property type="entry name" value="Transmembrane serine protease 3"/>
    <property type="match status" value="1"/>
</dbReference>
<feature type="compositionally biased region" description="Acidic residues" evidence="9">
    <location>
        <begin position="267"/>
        <end position="288"/>
    </location>
</feature>
<dbReference type="InterPro" id="IPR018114">
    <property type="entry name" value="TRYPSIN_HIS"/>
</dbReference>
<feature type="region of interest" description="Disordered" evidence="9">
    <location>
        <begin position="149"/>
        <end position="200"/>
    </location>
</feature>
<dbReference type="InterPro" id="IPR001254">
    <property type="entry name" value="Trypsin_dom"/>
</dbReference>
<dbReference type="PANTHER" id="PTHR24264:SF65">
    <property type="entry name" value="SRCR DOMAIN-CONTAINING PROTEIN"/>
    <property type="match status" value="1"/>
</dbReference>
<protein>
    <recommendedName>
        <fullName evidence="10">Peptidase S1 domain-containing protein</fullName>
    </recommendedName>
</protein>
<evidence type="ECO:0000259" key="10">
    <source>
        <dbReference type="PROSITE" id="PS50240"/>
    </source>
</evidence>
<name>A0A9J6CFS2_POLVA</name>
<dbReference type="PROSITE" id="PS50092">
    <property type="entry name" value="TSP1"/>
    <property type="match status" value="1"/>
</dbReference>
<dbReference type="PROSITE" id="PS00135">
    <property type="entry name" value="TRYPSIN_SER"/>
    <property type="match status" value="1"/>
</dbReference>
<dbReference type="PANTHER" id="PTHR24264">
    <property type="entry name" value="TRYPSIN-RELATED"/>
    <property type="match status" value="1"/>
</dbReference>
<evidence type="ECO:0000256" key="4">
    <source>
        <dbReference type="ARBA" id="ARBA00022801"/>
    </source>
</evidence>
<evidence type="ECO:0000313" key="11">
    <source>
        <dbReference type="EMBL" id="KAG5681018.1"/>
    </source>
</evidence>
<dbReference type="Gene3D" id="2.40.10.10">
    <property type="entry name" value="Trypsin-like serine proteases"/>
    <property type="match status" value="1"/>
</dbReference>
<dbReference type="CDD" id="cd00190">
    <property type="entry name" value="Tryp_SPc"/>
    <property type="match status" value="1"/>
</dbReference>
<dbReference type="InterPro" id="IPR033116">
    <property type="entry name" value="TRYPSIN_SER"/>
</dbReference>
<evidence type="ECO:0000313" key="12">
    <source>
        <dbReference type="Proteomes" id="UP001107558"/>
    </source>
</evidence>
<accession>A0A9J6CFS2</accession>
<keyword evidence="3 8" id="KW-0645">Protease</keyword>
<gene>
    <name evidence="11" type="ORF">PVAND_010484</name>
</gene>
<evidence type="ECO:0000256" key="5">
    <source>
        <dbReference type="ARBA" id="ARBA00022825"/>
    </source>
</evidence>
<keyword evidence="4 8" id="KW-0378">Hydrolase</keyword>
<comment type="caution">
    <text evidence="11">The sequence shown here is derived from an EMBL/GenBank/DDBJ whole genome shotgun (WGS) entry which is preliminary data.</text>
</comment>
<dbReference type="PRINTS" id="PR00722">
    <property type="entry name" value="CHYMOTRYPSIN"/>
</dbReference>
<dbReference type="PROSITE" id="PS00134">
    <property type="entry name" value="TRYPSIN_HIS"/>
    <property type="match status" value="1"/>
</dbReference>
<feature type="compositionally biased region" description="Acidic residues" evidence="9">
    <location>
        <begin position="179"/>
        <end position="196"/>
    </location>
</feature>
<dbReference type="GO" id="GO:0004252">
    <property type="term" value="F:serine-type endopeptidase activity"/>
    <property type="evidence" value="ECO:0007669"/>
    <property type="project" value="InterPro"/>
</dbReference>
<comment type="subcellular location">
    <subcellularLocation>
        <location evidence="1">Secreted</location>
    </subcellularLocation>
</comment>
<dbReference type="GO" id="GO:0006508">
    <property type="term" value="P:proteolysis"/>
    <property type="evidence" value="ECO:0007669"/>
    <property type="project" value="UniProtKB-KW"/>
</dbReference>
<keyword evidence="5 8" id="KW-0720">Serine protease</keyword>
<dbReference type="OrthoDB" id="10004439at2759"/>
<evidence type="ECO:0000256" key="9">
    <source>
        <dbReference type="SAM" id="MobiDB-lite"/>
    </source>
</evidence>
<evidence type="ECO:0000256" key="1">
    <source>
        <dbReference type="ARBA" id="ARBA00004613"/>
    </source>
</evidence>
<keyword evidence="12" id="KW-1185">Reference proteome</keyword>
<evidence type="ECO:0000256" key="6">
    <source>
        <dbReference type="ARBA" id="ARBA00023157"/>
    </source>
</evidence>
<keyword evidence="2" id="KW-0964">Secreted</keyword>
<evidence type="ECO:0000256" key="7">
    <source>
        <dbReference type="ARBA" id="ARBA00024195"/>
    </source>
</evidence>
<organism evidence="11 12">
    <name type="scientific">Polypedilum vanderplanki</name>
    <name type="common">Sleeping chironomid midge</name>
    <dbReference type="NCBI Taxonomy" id="319348"/>
    <lineage>
        <taxon>Eukaryota</taxon>
        <taxon>Metazoa</taxon>
        <taxon>Ecdysozoa</taxon>
        <taxon>Arthropoda</taxon>
        <taxon>Hexapoda</taxon>
        <taxon>Insecta</taxon>
        <taxon>Pterygota</taxon>
        <taxon>Neoptera</taxon>
        <taxon>Endopterygota</taxon>
        <taxon>Diptera</taxon>
        <taxon>Nematocera</taxon>
        <taxon>Chironomoidea</taxon>
        <taxon>Chironomidae</taxon>
        <taxon>Chironominae</taxon>
        <taxon>Polypedilum</taxon>
        <taxon>Polypedilum</taxon>
    </lineage>
</organism>
<keyword evidence="6" id="KW-1015">Disulfide bond</keyword>
<dbReference type="Pfam" id="PF00089">
    <property type="entry name" value="Trypsin"/>
    <property type="match status" value="1"/>
</dbReference>
<dbReference type="InterPro" id="IPR000884">
    <property type="entry name" value="TSP1_rpt"/>
</dbReference>
<dbReference type="SMART" id="SM00020">
    <property type="entry name" value="Tryp_SPc"/>
    <property type="match status" value="1"/>
</dbReference>